<reference evidence="2" key="1">
    <citation type="submission" date="2019-05" db="EMBL/GenBank/DDBJ databases">
        <title>Annotation for the trematode Fasciolopsis buski.</title>
        <authorList>
            <person name="Choi Y.-J."/>
        </authorList>
    </citation>
    <scope>NUCLEOTIDE SEQUENCE</scope>
    <source>
        <strain evidence="2">HT</strain>
        <tissue evidence="2">Whole worm</tissue>
    </source>
</reference>
<feature type="region of interest" description="Disordered" evidence="1">
    <location>
        <begin position="1"/>
        <end position="22"/>
    </location>
</feature>
<keyword evidence="3" id="KW-1185">Reference proteome</keyword>
<sequence>MNSFGQTPHTNGQSTSFTDSGSEAYLYSDPEMGCTGSVLSTSRRDTLGRNKSLLVRTRGDETNKTRLGAAAFSDNYEWAGMAQEEGVTGAVGGNGLGHLRSASMSGVISATSDRGLEATATEVIAAPKQPSSAMEKQRNL</sequence>
<evidence type="ECO:0000256" key="1">
    <source>
        <dbReference type="SAM" id="MobiDB-lite"/>
    </source>
</evidence>
<organism evidence="2 3">
    <name type="scientific">Fasciolopsis buskii</name>
    <dbReference type="NCBI Taxonomy" id="27845"/>
    <lineage>
        <taxon>Eukaryota</taxon>
        <taxon>Metazoa</taxon>
        <taxon>Spiralia</taxon>
        <taxon>Lophotrochozoa</taxon>
        <taxon>Platyhelminthes</taxon>
        <taxon>Trematoda</taxon>
        <taxon>Digenea</taxon>
        <taxon>Plagiorchiida</taxon>
        <taxon>Echinostomata</taxon>
        <taxon>Echinostomatoidea</taxon>
        <taxon>Fasciolidae</taxon>
        <taxon>Fasciolopsis</taxon>
    </lineage>
</organism>
<dbReference type="EMBL" id="LUCM01010986">
    <property type="protein sequence ID" value="KAA0184662.1"/>
    <property type="molecule type" value="Genomic_DNA"/>
</dbReference>
<dbReference type="Proteomes" id="UP000728185">
    <property type="component" value="Unassembled WGS sequence"/>
</dbReference>
<accession>A0A8E0VFB2</accession>
<evidence type="ECO:0000313" key="3">
    <source>
        <dbReference type="Proteomes" id="UP000728185"/>
    </source>
</evidence>
<proteinExistence type="predicted"/>
<dbReference type="AlphaFoldDB" id="A0A8E0VFB2"/>
<gene>
    <name evidence="2" type="ORF">FBUS_03223</name>
</gene>
<evidence type="ECO:0000313" key="2">
    <source>
        <dbReference type="EMBL" id="KAA0184662.1"/>
    </source>
</evidence>
<feature type="compositionally biased region" description="Polar residues" evidence="1">
    <location>
        <begin position="1"/>
        <end position="21"/>
    </location>
</feature>
<name>A0A8E0VFB2_9TREM</name>
<protein>
    <submittedName>
        <fullName evidence="2">Uncharacterized protein</fullName>
    </submittedName>
</protein>
<comment type="caution">
    <text evidence="2">The sequence shown here is derived from an EMBL/GenBank/DDBJ whole genome shotgun (WGS) entry which is preliminary data.</text>
</comment>